<feature type="transmembrane region" description="Helical" evidence="1">
    <location>
        <begin position="330"/>
        <end position="349"/>
    </location>
</feature>
<dbReference type="Pfam" id="PF00873">
    <property type="entry name" value="ACR_tran"/>
    <property type="match status" value="1"/>
</dbReference>
<dbReference type="InterPro" id="IPR027463">
    <property type="entry name" value="AcrB_DN_DC_subdom"/>
</dbReference>
<dbReference type="InParanoid" id="A0A0D2JGG4"/>
<dbReference type="OrthoDB" id="9806532at2"/>
<keyword evidence="1" id="KW-0472">Membrane</keyword>
<dbReference type="Proteomes" id="UP000032233">
    <property type="component" value="Unassembled WGS sequence"/>
</dbReference>
<dbReference type="Gene3D" id="3.30.70.1440">
    <property type="entry name" value="Multidrug efflux transporter AcrB pore domain"/>
    <property type="match status" value="1"/>
</dbReference>
<dbReference type="SUPFAM" id="SSF82693">
    <property type="entry name" value="Multidrug efflux transporter AcrB pore domain, PN1, PN2, PC1 and PC2 subdomains"/>
    <property type="match status" value="2"/>
</dbReference>
<dbReference type="STRING" id="1429043.X474_06715"/>
<sequence>MKSAIAWFAGNRVAANLMMLVIVVSGVLTIPRLVMEVFPEIEANIINITVSYPGSTPAEVEEQICVRIEEAIHDVNGVDRITSQASENYGTVTVEVEQGKDMRDVLDDIKSKVDAITTLPEEAEKPDVAKALRKRDVLTLTLSGETGPKTLKFLGERVRDEIAALPGISVVELTGVRPFEISIEVSEESLRRHQLTFNDVVKAVAGSSLDLSGGSIETRAGDILIRTKGQAYDAIDYGRLPVVSLPDGSTLRLKDLAKIKDGFQESDMFIRFDGQPTVMIEVFRVGQQNVLDVAEKVYNYTDDLKKELPPGITAEIWHDRSLYFKSRLNLLSKNGATGLVLVVILLALFLQLRVAFWVSLGIPISFLGAIWLMPGFGVSLNMITMFAFILVLGIVVDDAIVIGENVYTVQQKTGKGLLGAIKGTQEMATPVIFAVLTTVAAFVPLLLIPGTFGQVWVMIPLVVIPCLVFSLVESLWILPAHLSHYRENNHGPRGLARLWEPVNRTVNSGLWWFIKRVYRPLLSLCLAWRYLTVAVFIGLLVFSLAFLLGGRLKFVFFPPIESDFAHCAVELLPGTPEEVMARAIGRIEKAAQDLNSVYADKLKPGQRLVTHALAYGHENKGRVWLDLLPSEDRVGTGVSASTVSDKWLELIGEIPEAVSLTIRSSLGRGNRPISLQLAGQNMDYLVKASQELKERISTYPGVREVEDSFRKGKQEIQLTLKPAAANLGINVYELARQVRQGFYGAEVQRIVRGRDEVKVMVRYPRERRRSLATLEHMRIRTPEGEEVPLKAVAKIEMGRGLSTIERADRRRVVTVSAKVIPGKGNANEIVADLKRDFMPQLLAKYVGLTSSVEGDLKQQDETMESLYSYFAVALFVIFALMAIPFKSYVQPLIVMTAIPFSFIGVIWGHVSMGLTLSILSALGTVALAGVVVNDSLVLVDYINRNLEHGEDLSETVRKAGEARFRPILLTTLTTFAGLTPLILEKSMQAQFLVPMAISLGFGVLFATLVTLVLVPCCYLILEDAKTAFRWWLRL</sequence>
<dbReference type="InterPro" id="IPR001036">
    <property type="entry name" value="Acrflvin-R"/>
</dbReference>
<dbReference type="SUPFAM" id="SSF82866">
    <property type="entry name" value="Multidrug efflux transporter AcrB transmembrane domain"/>
    <property type="match status" value="2"/>
</dbReference>
<feature type="transmembrane region" description="Helical" evidence="1">
    <location>
        <begin position="526"/>
        <end position="548"/>
    </location>
</feature>
<evidence type="ECO:0000256" key="1">
    <source>
        <dbReference type="SAM" id="Phobius"/>
    </source>
</evidence>
<comment type="caution">
    <text evidence="2">The sequence shown here is derived from an EMBL/GenBank/DDBJ whole genome shotgun (WGS) entry which is preliminary data.</text>
</comment>
<dbReference type="GO" id="GO:0005886">
    <property type="term" value="C:plasma membrane"/>
    <property type="evidence" value="ECO:0007669"/>
    <property type="project" value="TreeGrafter"/>
</dbReference>
<keyword evidence="1" id="KW-0812">Transmembrane</keyword>
<keyword evidence="3" id="KW-1185">Reference proteome</keyword>
<dbReference type="RefSeq" id="WP_044347468.1">
    <property type="nucleotide sequence ID" value="NZ_AZAC01000008.1"/>
</dbReference>
<dbReference type="Gene3D" id="3.30.70.1430">
    <property type="entry name" value="Multidrug efflux transporter AcrB pore domain"/>
    <property type="match status" value="2"/>
</dbReference>
<name>A0A0D2JGG4_9BACT</name>
<dbReference type="Gene3D" id="1.20.1640.10">
    <property type="entry name" value="Multidrug efflux transporter AcrB transmembrane domain"/>
    <property type="match status" value="2"/>
</dbReference>
<organism evidence="2 3">
    <name type="scientific">Dethiosulfatarculus sandiegensis</name>
    <dbReference type="NCBI Taxonomy" id="1429043"/>
    <lineage>
        <taxon>Bacteria</taxon>
        <taxon>Pseudomonadati</taxon>
        <taxon>Thermodesulfobacteriota</taxon>
        <taxon>Desulfarculia</taxon>
        <taxon>Desulfarculales</taxon>
        <taxon>Desulfarculaceae</taxon>
        <taxon>Dethiosulfatarculus</taxon>
    </lineage>
</organism>
<keyword evidence="1" id="KW-1133">Transmembrane helix</keyword>
<protein>
    <recommendedName>
        <fullName evidence="4">Acriflavin resistance protein</fullName>
    </recommendedName>
</protein>
<evidence type="ECO:0000313" key="2">
    <source>
        <dbReference type="EMBL" id="KIX14831.1"/>
    </source>
</evidence>
<proteinExistence type="predicted"/>
<feature type="transmembrane region" description="Helical" evidence="1">
    <location>
        <begin position="916"/>
        <end position="943"/>
    </location>
</feature>
<evidence type="ECO:0000313" key="3">
    <source>
        <dbReference type="Proteomes" id="UP000032233"/>
    </source>
</evidence>
<dbReference type="PRINTS" id="PR00702">
    <property type="entry name" value="ACRIFLAVINRP"/>
</dbReference>
<feature type="transmembrane region" description="Helical" evidence="1">
    <location>
        <begin position="964"/>
        <end position="983"/>
    </location>
</feature>
<evidence type="ECO:0008006" key="4">
    <source>
        <dbReference type="Google" id="ProtNLM"/>
    </source>
</evidence>
<dbReference type="SUPFAM" id="SSF82714">
    <property type="entry name" value="Multidrug efflux transporter AcrB TolC docking domain, DN and DC subdomains"/>
    <property type="match status" value="2"/>
</dbReference>
<accession>A0A0D2JGG4</accession>
<feature type="transmembrane region" description="Helical" evidence="1">
    <location>
        <begin position="427"/>
        <end position="448"/>
    </location>
</feature>
<feature type="transmembrane region" description="Helical" evidence="1">
    <location>
        <begin position="355"/>
        <end position="373"/>
    </location>
</feature>
<dbReference type="Gene3D" id="3.30.2090.10">
    <property type="entry name" value="Multidrug efflux transporter AcrB TolC docking domain, DN and DC subdomains"/>
    <property type="match status" value="2"/>
</dbReference>
<feature type="transmembrane region" description="Helical" evidence="1">
    <location>
        <begin position="892"/>
        <end position="910"/>
    </location>
</feature>
<dbReference type="PANTHER" id="PTHR32063:SF33">
    <property type="entry name" value="RND SUPERFAMILY EFFLUX PUMP PERMEASE COMPONENT"/>
    <property type="match status" value="1"/>
</dbReference>
<dbReference type="AlphaFoldDB" id="A0A0D2JGG4"/>
<dbReference type="PATRIC" id="fig|1429043.3.peg.1425"/>
<reference evidence="2 3" key="1">
    <citation type="submission" date="2013-11" db="EMBL/GenBank/DDBJ databases">
        <title>Metagenomic analysis of a methanogenic consortium involved in long chain n-alkane degradation.</title>
        <authorList>
            <person name="Davidova I.A."/>
            <person name="Callaghan A.V."/>
            <person name="Wawrik B."/>
            <person name="Pruitt S."/>
            <person name="Marks C."/>
            <person name="Duncan K.E."/>
            <person name="Suflita J.M."/>
        </authorList>
    </citation>
    <scope>NUCLEOTIDE SEQUENCE [LARGE SCALE GENOMIC DNA]</scope>
    <source>
        <strain evidence="2 3">SPR</strain>
    </source>
</reference>
<dbReference type="GO" id="GO:0042910">
    <property type="term" value="F:xenobiotic transmembrane transporter activity"/>
    <property type="evidence" value="ECO:0007669"/>
    <property type="project" value="TreeGrafter"/>
</dbReference>
<feature type="transmembrane region" description="Helical" evidence="1">
    <location>
        <begin position="385"/>
        <end position="407"/>
    </location>
</feature>
<feature type="transmembrane region" description="Helical" evidence="1">
    <location>
        <begin position="995"/>
        <end position="1021"/>
    </location>
</feature>
<dbReference type="Gene3D" id="3.30.70.1320">
    <property type="entry name" value="Multidrug efflux transporter AcrB pore domain like"/>
    <property type="match status" value="1"/>
</dbReference>
<dbReference type="PANTHER" id="PTHR32063">
    <property type="match status" value="1"/>
</dbReference>
<feature type="transmembrane region" description="Helical" evidence="1">
    <location>
        <begin position="13"/>
        <end position="34"/>
    </location>
</feature>
<feature type="transmembrane region" description="Helical" evidence="1">
    <location>
        <begin position="866"/>
        <end position="885"/>
    </location>
</feature>
<feature type="transmembrane region" description="Helical" evidence="1">
    <location>
        <begin position="455"/>
        <end position="478"/>
    </location>
</feature>
<dbReference type="EMBL" id="AZAC01000008">
    <property type="protein sequence ID" value="KIX14831.1"/>
    <property type="molecule type" value="Genomic_DNA"/>
</dbReference>
<gene>
    <name evidence="2" type="ORF">X474_06715</name>
</gene>